<dbReference type="InterPro" id="IPR033480">
    <property type="entry name" value="sCache_2"/>
</dbReference>
<keyword evidence="7" id="KW-0408">Iron</keyword>
<proteinExistence type="inferred from homology"/>
<evidence type="ECO:0000256" key="8">
    <source>
        <dbReference type="ARBA" id="ARBA00023136"/>
    </source>
</evidence>
<evidence type="ECO:0000256" key="10">
    <source>
        <dbReference type="ARBA" id="ARBA00029447"/>
    </source>
</evidence>
<dbReference type="CDD" id="cd06225">
    <property type="entry name" value="HAMP"/>
    <property type="match status" value="1"/>
</dbReference>
<keyword evidence="16" id="KW-1185">Reference proteome</keyword>
<dbReference type="GO" id="GO:0007165">
    <property type="term" value="P:signal transduction"/>
    <property type="evidence" value="ECO:0007669"/>
    <property type="project" value="UniProtKB-KW"/>
</dbReference>
<evidence type="ECO:0000259" key="14">
    <source>
        <dbReference type="PROSITE" id="PS50885"/>
    </source>
</evidence>
<dbReference type="InterPro" id="IPR016131">
    <property type="entry name" value="Haemerythrin_Fe_BS"/>
</dbReference>
<dbReference type="InterPro" id="IPR035938">
    <property type="entry name" value="Hemerythrin-like_sf"/>
</dbReference>
<feature type="domain" description="HAMP" evidence="14">
    <location>
        <begin position="211"/>
        <end position="264"/>
    </location>
</feature>
<accession>A0A512DSP0</accession>
<dbReference type="PANTHER" id="PTHR32089:SF112">
    <property type="entry name" value="LYSOZYME-LIKE PROTEIN-RELATED"/>
    <property type="match status" value="1"/>
</dbReference>
<dbReference type="GO" id="GO:0006935">
    <property type="term" value="P:chemotaxis"/>
    <property type="evidence" value="ECO:0007669"/>
    <property type="project" value="InterPro"/>
</dbReference>
<comment type="subcellular location">
    <subcellularLocation>
        <location evidence="1">Cell membrane</location>
        <topology evidence="1">Multi-pass membrane protein</topology>
    </subcellularLocation>
</comment>
<keyword evidence="5" id="KW-0479">Metal-binding</keyword>
<dbReference type="GO" id="GO:0004888">
    <property type="term" value="F:transmembrane signaling receptor activity"/>
    <property type="evidence" value="ECO:0007669"/>
    <property type="project" value="InterPro"/>
</dbReference>
<dbReference type="PROSITE" id="PS00550">
    <property type="entry name" value="HEMERYTHRINS"/>
    <property type="match status" value="1"/>
</dbReference>
<dbReference type="SMART" id="SM01049">
    <property type="entry name" value="Cache_2"/>
    <property type="match status" value="1"/>
</dbReference>
<evidence type="ECO:0000313" key="15">
    <source>
        <dbReference type="EMBL" id="GEO39498.1"/>
    </source>
</evidence>
<dbReference type="Gene3D" id="1.10.8.500">
    <property type="entry name" value="HAMP domain in histidine kinase"/>
    <property type="match status" value="1"/>
</dbReference>
<dbReference type="RefSeq" id="WP_044427786.1">
    <property type="nucleotide sequence ID" value="NZ_BJYZ01000017.1"/>
</dbReference>
<feature type="transmembrane region" description="Helical" evidence="12">
    <location>
        <begin position="192"/>
        <end position="214"/>
    </location>
</feature>
<dbReference type="InterPro" id="IPR012827">
    <property type="entry name" value="Hemerythrin_metal-bd"/>
</dbReference>
<evidence type="ECO:0000256" key="2">
    <source>
        <dbReference type="ARBA" id="ARBA00010587"/>
    </source>
</evidence>
<dbReference type="Pfam" id="PF00015">
    <property type="entry name" value="MCPsignal"/>
    <property type="match status" value="1"/>
</dbReference>
<evidence type="ECO:0000256" key="12">
    <source>
        <dbReference type="SAM" id="Phobius"/>
    </source>
</evidence>
<dbReference type="SMART" id="SM00304">
    <property type="entry name" value="HAMP"/>
    <property type="match status" value="1"/>
</dbReference>
<dbReference type="InterPro" id="IPR004089">
    <property type="entry name" value="MCPsignal_dom"/>
</dbReference>
<dbReference type="PANTHER" id="PTHR32089">
    <property type="entry name" value="METHYL-ACCEPTING CHEMOTAXIS PROTEIN MCPB"/>
    <property type="match status" value="1"/>
</dbReference>
<dbReference type="InterPro" id="IPR004010">
    <property type="entry name" value="Double_Cache_2"/>
</dbReference>
<dbReference type="PROSITE" id="PS50111">
    <property type="entry name" value="CHEMOTAXIS_TRANSDUC_2"/>
    <property type="match status" value="1"/>
</dbReference>
<dbReference type="SUPFAM" id="SSF47188">
    <property type="entry name" value="Hemerythrin-like"/>
    <property type="match status" value="1"/>
</dbReference>
<dbReference type="CDD" id="cd12107">
    <property type="entry name" value="Hemerythrin"/>
    <property type="match status" value="1"/>
</dbReference>
<evidence type="ECO:0000256" key="1">
    <source>
        <dbReference type="ARBA" id="ARBA00004651"/>
    </source>
</evidence>
<comment type="similarity">
    <text evidence="10">Belongs to the methyl-accepting chemotaxis (MCP) protein family.</text>
</comment>
<reference evidence="15 16" key="1">
    <citation type="submission" date="2019-07" db="EMBL/GenBank/DDBJ databases">
        <title>Whole genome shotgun sequence of Skermanella aerolata NBRC 106429.</title>
        <authorList>
            <person name="Hosoyama A."/>
            <person name="Uohara A."/>
            <person name="Ohji S."/>
            <person name="Ichikawa N."/>
        </authorList>
    </citation>
    <scope>NUCLEOTIDE SEQUENCE [LARGE SCALE GENOMIC DNA]</scope>
    <source>
        <strain evidence="15 16">NBRC 106429</strain>
    </source>
</reference>
<dbReference type="PRINTS" id="PR00260">
    <property type="entry name" value="CHEMTRNSDUCR"/>
</dbReference>
<evidence type="ECO:0000256" key="9">
    <source>
        <dbReference type="ARBA" id="ARBA00023224"/>
    </source>
</evidence>
<dbReference type="Gene3D" id="1.10.287.950">
    <property type="entry name" value="Methyl-accepting chemotaxis protein"/>
    <property type="match status" value="1"/>
</dbReference>
<dbReference type="Pfam" id="PF01814">
    <property type="entry name" value="Hemerythrin"/>
    <property type="match status" value="1"/>
</dbReference>
<dbReference type="InterPro" id="IPR012312">
    <property type="entry name" value="Hemerythrin-like"/>
</dbReference>
<dbReference type="NCBIfam" id="NF033749">
    <property type="entry name" value="bact_hemeryth"/>
    <property type="match status" value="1"/>
</dbReference>
<dbReference type="SMART" id="SM00283">
    <property type="entry name" value="MA"/>
    <property type="match status" value="1"/>
</dbReference>
<keyword evidence="4 12" id="KW-0812">Transmembrane</keyword>
<comment type="similarity">
    <text evidence="2">Belongs to the hemerythrin family.</text>
</comment>
<dbReference type="NCBIfam" id="TIGR02481">
    <property type="entry name" value="hemeryth_dom"/>
    <property type="match status" value="1"/>
</dbReference>
<organism evidence="15 16">
    <name type="scientific">Skermanella aerolata</name>
    <dbReference type="NCBI Taxonomy" id="393310"/>
    <lineage>
        <taxon>Bacteria</taxon>
        <taxon>Pseudomonadati</taxon>
        <taxon>Pseudomonadota</taxon>
        <taxon>Alphaproteobacteria</taxon>
        <taxon>Rhodospirillales</taxon>
        <taxon>Azospirillaceae</taxon>
        <taxon>Skermanella</taxon>
    </lineage>
</organism>
<comment type="caution">
    <text evidence="15">The sequence shown here is derived from an EMBL/GenBank/DDBJ whole genome shotgun (WGS) entry which is preliminary data.</text>
</comment>
<evidence type="ECO:0000256" key="7">
    <source>
        <dbReference type="ARBA" id="ARBA00023004"/>
    </source>
</evidence>
<evidence type="ECO:0000259" key="13">
    <source>
        <dbReference type="PROSITE" id="PS50111"/>
    </source>
</evidence>
<dbReference type="Gene3D" id="3.30.450.20">
    <property type="entry name" value="PAS domain"/>
    <property type="match status" value="1"/>
</dbReference>
<dbReference type="Proteomes" id="UP000321523">
    <property type="component" value="Unassembled WGS sequence"/>
</dbReference>
<dbReference type="Pfam" id="PF08269">
    <property type="entry name" value="dCache_2"/>
    <property type="match status" value="1"/>
</dbReference>
<sequence>MSISLKLRGRLFAMVSLALAGMLIIGVIALASLRSELLLDRELKTKDLVDAAASIATAFAAKAAAGDMTEDAAKQGALDAISILRYDGSNYFWVNGLDGTLLQHPRMTDRVGKSVLDLRDADGMAMFAAFCDIARAQGGGFVHYNWVKPGAAAASPKISYVTLIPEWNWVIGTGIYVDDVDAVFKRKAIEQVTIFGIVLTFVLGAALLVTRSIVRPLAELRRVMTRLSEGSIDVAIPSVARKDEIGAMAQTVEVFKKGLIRARDLTEAQTKAAEAKEAKQKQMDAFIQEFELTVVSVLDGLAAADHAMRGNSRRMSTNAAQTREQVTTVAAASEEAMNNVQTVAAAAEQLSISIQEIARQASHASTMASRAVRETGVTTEAMRVLEEKVAGIGVVVQLIADIASQTNLLALNATIEAARAGDAGKGFAIVANEVKALANQTARATDEITRQIAEIRDSTHLSVEAISSIVQVNQDMSGVATAISAAVEQQHAATREIARNAEQGASGTASVSSAIGKVEQAAIEATSATRDLDHTAMTLGEQAETLKQKVDAFLRQVRFEDEEGARPLVTWGKDLEFGIPAIDNEHKRLMELANRVYVMVKTIDDPDVLKEAFAELRAYAFRHFSDEEEFMTRIGYPDAAEHREQHRMFIERLDTLAEDYHTGAPIRGIDVIGLLGNWWQGHIKGSDGKVAEFAAGRKSINHPGTQDLTRQAA</sequence>
<gene>
    <name evidence="15" type="ORF">SAE02_36460</name>
</gene>
<dbReference type="EMBL" id="BJYZ01000017">
    <property type="protein sequence ID" value="GEO39498.1"/>
    <property type="molecule type" value="Genomic_DNA"/>
</dbReference>
<protein>
    <submittedName>
        <fullName evidence="15">Chemotaxis protein</fullName>
    </submittedName>
</protein>
<dbReference type="Gene3D" id="1.20.120.50">
    <property type="entry name" value="Hemerythrin-like"/>
    <property type="match status" value="1"/>
</dbReference>
<keyword evidence="3" id="KW-1003">Cell membrane</keyword>
<keyword evidence="9 11" id="KW-0807">Transducer</keyword>
<dbReference type="GO" id="GO:0046872">
    <property type="term" value="F:metal ion binding"/>
    <property type="evidence" value="ECO:0007669"/>
    <property type="project" value="UniProtKB-KW"/>
</dbReference>
<evidence type="ECO:0000256" key="11">
    <source>
        <dbReference type="PROSITE-ProRule" id="PRU00284"/>
    </source>
</evidence>
<evidence type="ECO:0000256" key="4">
    <source>
        <dbReference type="ARBA" id="ARBA00022692"/>
    </source>
</evidence>
<evidence type="ECO:0000256" key="5">
    <source>
        <dbReference type="ARBA" id="ARBA00022723"/>
    </source>
</evidence>
<keyword evidence="8 12" id="KW-0472">Membrane</keyword>
<feature type="transmembrane region" description="Helical" evidence="12">
    <location>
        <begin position="12"/>
        <end position="33"/>
    </location>
</feature>
<dbReference type="PROSITE" id="PS50885">
    <property type="entry name" value="HAMP"/>
    <property type="match status" value="1"/>
</dbReference>
<evidence type="ECO:0000313" key="16">
    <source>
        <dbReference type="Proteomes" id="UP000321523"/>
    </source>
</evidence>
<keyword evidence="6 12" id="KW-1133">Transmembrane helix</keyword>
<evidence type="ECO:0000256" key="3">
    <source>
        <dbReference type="ARBA" id="ARBA00022475"/>
    </source>
</evidence>
<feature type="domain" description="Methyl-accepting transducer" evidence="13">
    <location>
        <begin position="311"/>
        <end position="533"/>
    </location>
</feature>
<dbReference type="SUPFAM" id="SSF58104">
    <property type="entry name" value="Methyl-accepting chemotaxis protein (MCP) signaling domain"/>
    <property type="match status" value="1"/>
</dbReference>
<dbReference type="GO" id="GO:0005886">
    <property type="term" value="C:plasma membrane"/>
    <property type="evidence" value="ECO:0007669"/>
    <property type="project" value="UniProtKB-SubCell"/>
</dbReference>
<evidence type="ECO:0000256" key="6">
    <source>
        <dbReference type="ARBA" id="ARBA00022989"/>
    </source>
</evidence>
<dbReference type="Pfam" id="PF00672">
    <property type="entry name" value="HAMP"/>
    <property type="match status" value="1"/>
</dbReference>
<dbReference type="AlphaFoldDB" id="A0A512DSP0"/>
<dbReference type="InterPro" id="IPR004090">
    <property type="entry name" value="Chemotax_Me-accpt_rcpt"/>
</dbReference>
<dbReference type="InterPro" id="IPR003660">
    <property type="entry name" value="HAMP_dom"/>
</dbReference>
<name>A0A512DSP0_9PROT</name>